<feature type="compositionally biased region" description="Basic and acidic residues" evidence="1">
    <location>
        <begin position="39"/>
        <end position="56"/>
    </location>
</feature>
<feature type="compositionally biased region" description="Basic and acidic residues" evidence="1">
    <location>
        <begin position="119"/>
        <end position="140"/>
    </location>
</feature>
<feature type="region of interest" description="Disordered" evidence="1">
    <location>
        <begin position="97"/>
        <end position="478"/>
    </location>
</feature>
<feature type="compositionally biased region" description="Gly residues" evidence="1">
    <location>
        <begin position="98"/>
        <end position="117"/>
    </location>
</feature>
<dbReference type="AlphaFoldDB" id="A0A1A8ZE10"/>
<feature type="compositionally biased region" description="Basic and acidic residues" evidence="1">
    <location>
        <begin position="1"/>
        <end position="12"/>
    </location>
</feature>
<feature type="compositionally biased region" description="Low complexity" evidence="1">
    <location>
        <begin position="334"/>
        <end position="348"/>
    </location>
</feature>
<sequence length="478" mass="48148">MRPPRPPRDRLARALRRAAATADRLARALAPPPPGAAPERAEPPRPRRPGEPPEHWLRLVAAHAPGLLRDLPPGPAEPDVSVGSGLLDDAILLIDEGGAAGNGAGAGPAGAGDGAAGPGRDDPGRDHGRSGRLRPRDHGAGVDPGGEPVVVTRELPLRPSAPGSPRRPAQTGTAATHRHPDGTAATHRHRDGATATHRRPDGTATAHGHPDGAAATRGHPDGAARGGGPASAPDGAASASVSARTFRRRLRPGSGTGPDTAAGQPRPGAAATTTSPPGAPTIDAAARRGAPPGADPDGPGYASTAGTGPEVRRPRRALGDSAQVQRGPRVEATGPAPAGPRLRPGDPAVWTDPPEIGRPHGLGPGSPGSGLAPAGSADPRVRLSPRQGPRPHPNPPAASAGTGGTGPAGRGAPGRPEWRGPDAGPWPALPDEVHDVPRGEGRRDPWPALPDDRELWAPVTGVPDAGHLRRLDREQAGA</sequence>
<accession>A0A1A8ZE10</accession>
<dbReference type="RefSeq" id="WP_091192459.1">
    <property type="nucleotide sequence ID" value="NZ_LT594324.1"/>
</dbReference>
<protein>
    <submittedName>
        <fullName evidence="2">Uncharacterized protein</fullName>
    </submittedName>
</protein>
<evidence type="ECO:0000313" key="3">
    <source>
        <dbReference type="Proteomes" id="UP000198765"/>
    </source>
</evidence>
<gene>
    <name evidence="2" type="ORF">GA0070621_1404</name>
</gene>
<feature type="compositionally biased region" description="Gly residues" evidence="1">
    <location>
        <begin position="401"/>
        <end position="412"/>
    </location>
</feature>
<reference evidence="2 3" key="1">
    <citation type="submission" date="2016-06" db="EMBL/GenBank/DDBJ databases">
        <authorList>
            <person name="Kjaerup R.B."/>
            <person name="Dalgaard T.S."/>
            <person name="Juul-Madsen H.R."/>
        </authorList>
    </citation>
    <scope>NUCLEOTIDE SEQUENCE [LARGE SCALE GENOMIC DNA]</scope>
    <source>
        <strain evidence="2 3">DSM 45248</strain>
    </source>
</reference>
<keyword evidence="3" id="KW-1185">Reference proteome</keyword>
<organism evidence="2 3">
    <name type="scientific">Micromonospora narathiwatensis</name>
    <dbReference type="NCBI Taxonomy" id="299146"/>
    <lineage>
        <taxon>Bacteria</taxon>
        <taxon>Bacillati</taxon>
        <taxon>Actinomycetota</taxon>
        <taxon>Actinomycetes</taxon>
        <taxon>Micromonosporales</taxon>
        <taxon>Micromonosporaceae</taxon>
        <taxon>Micromonospora</taxon>
    </lineage>
</organism>
<feature type="compositionally biased region" description="Basic and acidic residues" evidence="1">
    <location>
        <begin position="466"/>
        <end position="478"/>
    </location>
</feature>
<feature type="compositionally biased region" description="Basic and acidic residues" evidence="1">
    <location>
        <begin position="431"/>
        <end position="455"/>
    </location>
</feature>
<feature type="compositionally biased region" description="Low complexity" evidence="1">
    <location>
        <begin position="17"/>
        <end position="29"/>
    </location>
</feature>
<dbReference type="PATRIC" id="fig|299146.4.peg.1455"/>
<dbReference type="Proteomes" id="UP000198765">
    <property type="component" value="Chromosome I"/>
</dbReference>
<dbReference type="OrthoDB" id="3406181at2"/>
<evidence type="ECO:0000313" key="2">
    <source>
        <dbReference type="EMBL" id="SBT42063.1"/>
    </source>
</evidence>
<proteinExistence type="predicted"/>
<feature type="region of interest" description="Disordered" evidence="1">
    <location>
        <begin position="1"/>
        <end position="56"/>
    </location>
</feature>
<feature type="compositionally biased region" description="Low complexity" evidence="1">
    <location>
        <begin position="267"/>
        <end position="300"/>
    </location>
</feature>
<feature type="compositionally biased region" description="Low complexity" evidence="1">
    <location>
        <begin position="157"/>
        <end position="169"/>
    </location>
</feature>
<name>A0A1A8ZE10_9ACTN</name>
<dbReference type="EMBL" id="LT594324">
    <property type="protein sequence ID" value="SBT42063.1"/>
    <property type="molecule type" value="Genomic_DNA"/>
</dbReference>
<feature type="compositionally biased region" description="Low complexity" evidence="1">
    <location>
        <begin position="230"/>
        <end position="243"/>
    </location>
</feature>
<evidence type="ECO:0000256" key="1">
    <source>
        <dbReference type="SAM" id="MobiDB-lite"/>
    </source>
</evidence>